<accession>A0AAE7JSD6</accession>
<feature type="chain" id="PRO_5042004153" description="Lipoprotein with Yx(FWY)xxD motif" evidence="1">
    <location>
        <begin position="20"/>
        <end position="227"/>
    </location>
</feature>
<evidence type="ECO:0000256" key="1">
    <source>
        <dbReference type="SAM" id="SignalP"/>
    </source>
</evidence>
<dbReference type="PANTHER" id="PTHR39335">
    <property type="entry name" value="BLL4220 PROTEIN"/>
    <property type="match status" value="1"/>
</dbReference>
<dbReference type="AlphaFoldDB" id="A0AAE7JSD6"/>
<keyword evidence="1" id="KW-0732">Signal</keyword>
<evidence type="ECO:0000313" key="2">
    <source>
        <dbReference type="EMBL" id="QKJ57647.2"/>
    </source>
</evidence>
<name>A0AAE7JSD6_SERFO</name>
<protein>
    <recommendedName>
        <fullName evidence="4">Lipoprotein with Yx(FWY)xxD motif</fullName>
    </recommendedName>
</protein>
<dbReference type="GO" id="GO:0043448">
    <property type="term" value="P:alkane catabolic process"/>
    <property type="evidence" value="ECO:0007669"/>
    <property type="project" value="TreeGrafter"/>
</dbReference>
<organism evidence="2 3">
    <name type="scientific">Serratia fonticola</name>
    <dbReference type="NCBI Taxonomy" id="47917"/>
    <lineage>
        <taxon>Bacteria</taxon>
        <taxon>Pseudomonadati</taxon>
        <taxon>Pseudomonadota</taxon>
        <taxon>Gammaproteobacteria</taxon>
        <taxon>Enterobacterales</taxon>
        <taxon>Yersiniaceae</taxon>
        <taxon>Serratia</taxon>
    </lineage>
</organism>
<dbReference type="InterPro" id="IPR005297">
    <property type="entry name" value="Lipoprotein_repeat"/>
</dbReference>
<dbReference type="Pfam" id="PF03640">
    <property type="entry name" value="Lipoprotein_15"/>
    <property type="match status" value="4"/>
</dbReference>
<sequence length="227" mass="25670">MKIRIIPALFSLLAFSALASDISTRETELGQVYTNSKGMTLYIFDKDKADQSTCYEDCAKAWPPLLVKDEATQFNDLGKITRKDGKQQWTLNHHPLYLWNKDQRPGDITGAGVKNIWSLARVDQAPVKVYNTDSGKILTNQNHMSLYTFSKDSKGVSACYEECAKIWPPLVAQKEAVVSGEFSVIPREDGTYQWAYQGNPLYTWVKDTQPGDITGDMVKNVWHLVRL</sequence>
<dbReference type="EMBL" id="CP054160">
    <property type="protein sequence ID" value="QKJ57647.2"/>
    <property type="molecule type" value="Genomic_DNA"/>
</dbReference>
<feature type="signal peptide" evidence="1">
    <location>
        <begin position="1"/>
        <end position="19"/>
    </location>
</feature>
<dbReference type="RefSeq" id="WP_186531224.1">
    <property type="nucleotide sequence ID" value="NZ_CAMKUK010000007.1"/>
</dbReference>
<evidence type="ECO:0008006" key="4">
    <source>
        <dbReference type="Google" id="ProtNLM"/>
    </source>
</evidence>
<evidence type="ECO:0000313" key="3">
    <source>
        <dbReference type="Proteomes" id="UP000503464"/>
    </source>
</evidence>
<gene>
    <name evidence="2" type="ORF">G9399_03645</name>
</gene>
<dbReference type="Proteomes" id="UP000503464">
    <property type="component" value="Chromosome"/>
</dbReference>
<proteinExistence type="predicted"/>
<dbReference type="PANTHER" id="PTHR39335:SF1">
    <property type="entry name" value="BLL4220 PROTEIN"/>
    <property type="match status" value="1"/>
</dbReference>
<reference evidence="3" key="1">
    <citation type="submission" date="2020-03" db="EMBL/GenBank/DDBJ databases">
        <title>Genome sequences of seven Enterobacteriaceae strains isolated from Canadian wastewater treatment facilities.</title>
        <authorList>
            <person name="Huang H."/>
            <person name="Chmara J.T."/>
            <person name="Duceppe M.-O."/>
        </authorList>
    </citation>
    <scope>NUCLEOTIDE SEQUENCE [LARGE SCALE GENOMIC DNA]</scope>
    <source>
        <strain evidence="3">Biosolid 3</strain>
    </source>
</reference>